<reference evidence="1" key="1">
    <citation type="submission" date="2024-09" db="EMBL/GenBank/DDBJ databases">
        <title>Black Yeasts Isolated from many extreme environments.</title>
        <authorList>
            <person name="Coleine C."/>
            <person name="Stajich J.E."/>
            <person name="Selbmann L."/>
        </authorList>
    </citation>
    <scope>NUCLEOTIDE SEQUENCE</scope>
    <source>
        <strain evidence="1">CCFEE 5737</strain>
    </source>
</reference>
<proteinExistence type="predicted"/>
<organism evidence="1 2">
    <name type="scientific">Coniosporium uncinatum</name>
    <dbReference type="NCBI Taxonomy" id="93489"/>
    <lineage>
        <taxon>Eukaryota</taxon>
        <taxon>Fungi</taxon>
        <taxon>Dikarya</taxon>
        <taxon>Ascomycota</taxon>
        <taxon>Pezizomycotina</taxon>
        <taxon>Dothideomycetes</taxon>
        <taxon>Dothideomycetes incertae sedis</taxon>
        <taxon>Coniosporium</taxon>
    </lineage>
</organism>
<evidence type="ECO:0000313" key="2">
    <source>
        <dbReference type="Proteomes" id="UP001186974"/>
    </source>
</evidence>
<accession>A0ACC3D3V8</accession>
<sequence length="703" mass="79017">MSSRALRKAQRQLEEQQQLEKAQKDPKEEREEDEEEDEPVQAPTKAKSVFAMLNDEEENEDVDEEVDTSEEVETEPVPQPAKFSNASKKKRKKKAKAKAADAAQHEKPKVSAAALDEIDVALKQLSMMPQKNQETDKPLAQLPPEVVEICHFLAVDTQHLHAANEMRRLFGRAALEADHEQPDGGQGRRRRGQQQMGLAGAVAGRNAPGGRLATLGLRRNIFIQGKEEWPKATSGGLGMEVVSKHVDGTIEYRFMHTKAYQDVQKDFEVCVASMDPQRMIHLLQMNPYHVSTLLQVSEIAKQERDHATSGDLLERALFTFGRAVHSTFAKNLSEGKARLDFRRPENREFWLAAWRYIANLGMRSTWRTVYEWAKLLLSLDPEGDPYEVRLVLDQYALRAHQPQNFLDLANSTLFKRSWKDLPNVQYTAGLACIQTKQPTEGRNILKAAIEEWPWIAARLFQELEINPIPPSVWGKSAAEQVAKLHTELYVTQAKDLWNTPEATAVLNEVTYTAKSSGTRAEIDISTITVNEARHTILTDKPELIALLPRNLTGRLTSSSDPLPPDDNVSSYDTSACIASHARGQLPAGAQGDQLQQISLIQSLLERVFPGLLNRARQTAEGRERGEEPPDMDEDELQQRLVETGMDRETFRDLQRQVEDMVALQRGAELEIAGGEGDEDGSESEGEVLELRDPEEDGDEQSRH</sequence>
<protein>
    <submittedName>
        <fullName evidence="1">Uncharacterized protein</fullName>
    </submittedName>
</protein>
<keyword evidence="2" id="KW-1185">Reference proteome</keyword>
<dbReference type="Proteomes" id="UP001186974">
    <property type="component" value="Unassembled WGS sequence"/>
</dbReference>
<evidence type="ECO:0000313" key="1">
    <source>
        <dbReference type="EMBL" id="KAK3061459.1"/>
    </source>
</evidence>
<comment type="caution">
    <text evidence="1">The sequence shown here is derived from an EMBL/GenBank/DDBJ whole genome shotgun (WGS) entry which is preliminary data.</text>
</comment>
<name>A0ACC3D3V8_9PEZI</name>
<gene>
    <name evidence="1" type="ORF">LTS18_006160</name>
</gene>
<dbReference type="EMBL" id="JAWDJW010007833">
    <property type="protein sequence ID" value="KAK3061459.1"/>
    <property type="molecule type" value="Genomic_DNA"/>
</dbReference>